<dbReference type="PATRIC" id="fig|1656095.3.peg.2432"/>
<reference evidence="3 4" key="1">
    <citation type="submission" date="2015-06" db="EMBL/GenBank/DDBJ databases">
        <title>Genome sequencing of Cronobacter sp. strain DJ34 isolated from petroleum contaminated sludge of Duliajan Oil Fields, Assam, India.</title>
        <authorList>
            <person name="Pal S."/>
            <person name="Banerjee T.D."/>
            <person name="Roy A."/>
            <person name="Sar P."/>
            <person name="Kazy S.K."/>
        </authorList>
    </citation>
    <scope>NUCLEOTIDE SEQUENCE [LARGE SCALE GENOMIC DNA]</scope>
    <source>
        <strain evidence="3 4">DJ34</strain>
    </source>
</reference>
<dbReference type="AlphaFoldDB" id="A0A0J8VIL5"/>
<dbReference type="PROSITE" id="PS51372">
    <property type="entry name" value="PRD_2"/>
    <property type="match status" value="1"/>
</dbReference>
<evidence type="ECO:0000313" key="4">
    <source>
        <dbReference type="Proteomes" id="UP000037315"/>
    </source>
</evidence>
<evidence type="ECO:0000259" key="2">
    <source>
        <dbReference type="PROSITE" id="PS51372"/>
    </source>
</evidence>
<dbReference type="RefSeq" id="WP_024558761.1">
    <property type="nucleotide sequence ID" value="NZ_LFEJ01000024.1"/>
</dbReference>
<dbReference type="InterPro" id="IPR050661">
    <property type="entry name" value="BglG_antiterminators"/>
</dbReference>
<protein>
    <submittedName>
        <fullName evidence="3">Stationary phase inducible protein CsiE</fullName>
    </submittedName>
</protein>
<evidence type="ECO:0000313" key="3">
    <source>
        <dbReference type="EMBL" id="KMV33313.1"/>
    </source>
</evidence>
<dbReference type="Pfam" id="PF00874">
    <property type="entry name" value="PRD"/>
    <property type="match status" value="2"/>
</dbReference>
<name>A0A0J8VIL5_9ENTR</name>
<keyword evidence="1" id="KW-0677">Repeat</keyword>
<feature type="domain" description="PRD" evidence="2">
    <location>
        <begin position="230"/>
        <end position="337"/>
    </location>
</feature>
<evidence type="ECO:0000256" key="1">
    <source>
        <dbReference type="ARBA" id="ARBA00022737"/>
    </source>
</evidence>
<dbReference type="InterPro" id="IPR011608">
    <property type="entry name" value="PRD"/>
</dbReference>
<dbReference type="Proteomes" id="UP000037315">
    <property type="component" value="Unassembled WGS sequence"/>
</dbReference>
<proteinExistence type="predicted"/>
<dbReference type="Gene3D" id="1.10.1790.10">
    <property type="entry name" value="PRD domain"/>
    <property type="match status" value="1"/>
</dbReference>
<dbReference type="PANTHER" id="PTHR30185">
    <property type="entry name" value="CRYPTIC BETA-GLUCOSIDE BGL OPERON ANTITERMINATOR"/>
    <property type="match status" value="1"/>
</dbReference>
<keyword evidence="4" id="KW-1185">Reference proteome</keyword>
<organism evidence="3 4">
    <name type="scientific">Franconibacter pulveris</name>
    <dbReference type="NCBI Taxonomy" id="435910"/>
    <lineage>
        <taxon>Bacteria</taxon>
        <taxon>Pseudomonadati</taxon>
        <taxon>Pseudomonadota</taxon>
        <taxon>Gammaproteobacteria</taxon>
        <taxon>Enterobacterales</taxon>
        <taxon>Enterobacteriaceae</taxon>
        <taxon>Franconibacter</taxon>
    </lineage>
</organism>
<dbReference type="GO" id="GO:0006355">
    <property type="term" value="P:regulation of DNA-templated transcription"/>
    <property type="evidence" value="ECO:0007669"/>
    <property type="project" value="InterPro"/>
</dbReference>
<dbReference type="NCBIfam" id="NF008597">
    <property type="entry name" value="PRK11564.1"/>
    <property type="match status" value="1"/>
</dbReference>
<dbReference type="STRING" id="1121863.GCA_000621185_03649"/>
<comment type="caution">
    <text evidence="3">The sequence shown here is derived from an EMBL/GenBank/DDBJ whole genome shotgun (WGS) entry which is preliminary data.</text>
</comment>
<sequence length="427" mass="49447">MMTLLAPPPSVLSSPQRRCQVLLMLYLPGQTVTPEIVGRVNGVDGAIARQDIAETSDEIQRYHRLNIITQQDGSYRIEGTALDRRLCLLHWLRRALRLCPDFVQHNFTPALKSELRQHGIAKALYDDTNLHALVNLCARRLNRQFETRDREFLRLYLQYCLVQHHYGQTPEFSEPQLVWMRMRAEYLAAQEIVRHWQRRVAQAPHINEHCFLALLFMMLRTPDPLRDCHPQDLRLREAITGMIARFRELSGMAFSDEQGLADQLYVHLCQALDRSLFGIGIDNTLPEEITRLYPRLMRTTRNAFSTFEEEYGVTFSDEEVGLVAVIFGAWLMQESDLQEKQVLLLTGNNEALEMELEQQLRELTLLPLNIKRLTLHAFQQEGAPKEVALIVTPYTTSLPLFSPPLIHAAEMPLGDHQRQRIRELLEH</sequence>
<dbReference type="OrthoDB" id="6415323at2"/>
<dbReference type="SUPFAM" id="SSF63520">
    <property type="entry name" value="PTS-regulatory domain, PRD"/>
    <property type="match status" value="1"/>
</dbReference>
<dbReference type="PANTHER" id="PTHR30185:SF14">
    <property type="entry name" value="STATIONARY PHASE-INDUCIBLE PROTEIN CSIE-RELATED"/>
    <property type="match status" value="1"/>
</dbReference>
<gene>
    <name evidence="3" type="ORF">ACH50_18875</name>
</gene>
<dbReference type="EMBL" id="LFEJ01000024">
    <property type="protein sequence ID" value="KMV33313.1"/>
    <property type="molecule type" value="Genomic_DNA"/>
</dbReference>
<dbReference type="InterPro" id="IPR036634">
    <property type="entry name" value="PRD_sf"/>
</dbReference>
<accession>A0A0J8VIL5</accession>